<gene>
    <name evidence="2" type="ORF">QPJ95_21650</name>
</gene>
<dbReference type="RefSeq" id="WP_270919902.1">
    <property type="nucleotide sequence ID" value="NZ_CP127247.1"/>
</dbReference>
<feature type="region of interest" description="Disordered" evidence="1">
    <location>
        <begin position="1"/>
        <end position="60"/>
    </location>
</feature>
<dbReference type="EMBL" id="CP127247">
    <property type="protein sequence ID" value="WIY25061.1"/>
    <property type="molecule type" value="Genomic_DNA"/>
</dbReference>
<evidence type="ECO:0000313" key="3">
    <source>
        <dbReference type="Proteomes" id="UP001238334"/>
    </source>
</evidence>
<accession>A0A9Y2KXQ0</accession>
<evidence type="ECO:0000256" key="1">
    <source>
        <dbReference type="SAM" id="MobiDB-lite"/>
    </source>
</evidence>
<evidence type="ECO:0000313" key="2">
    <source>
        <dbReference type="EMBL" id="WIY25061.1"/>
    </source>
</evidence>
<sequence length="60" mass="6275">MTKQTIPQKLPQGGGSFARKPDGSLSQVEKPTADPVHKPVHNSGKPATPTAKAGSNKEIK</sequence>
<keyword evidence="3" id="KW-1185">Reference proteome</keyword>
<dbReference type="Proteomes" id="UP001238334">
    <property type="component" value="Chromosome"/>
</dbReference>
<name>A0A9Y2KXQ0_9RHOB</name>
<protein>
    <submittedName>
        <fullName evidence="2">Uncharacterized protein</fullName>
    </submittedName>
</protein>
<dbReference type="AlphaFoldDB" id="A0A9Y2KXQ0"/>
<organism evidence="2 3">
    <name type="scientific">Parasedimentitalea psychrophila</name>
    <dbReference type="NCBI Taxonomy" id="2997337"/>
    <lineage>
        <taxon>Bacteria</taxon>
        <taxon>Pseudomonadati</taxon>
        <taxon>Pseudomonadota</taxon>
        <taxon>Alphaproteobacteria</taxon>
        <taxon>Rhodobacterales</taxon>
        <taxon>Paracoccaceae</taxon>
        <taxon>Parasedimentitalea</taxon>
    </lineage>
</organism>
<dbReference type="KEGG" id="ppso:QPJ95_21650"/>
<reference evidence="2 3" key="1">
    <citation type="submission" date="2023-06" db="EMBL/GenBank/DDBJ databases">
        <title>Parasedimentitalea psychrophila sp. nov., a psychrophilic bacterium isolated from deep-sea sediment.</title>
        <authorList>
            <person name="Li A."/>
        </authorList>
    </citation>
    <scope>NUCLEOTIDE SEQUENCE [LARGE SCALE GENOMIC DNA]</scope>
    <source>
        <strain evidence="2 3">QS115</strain>
    </source>
</reference>
<proteinExistence type="predicted"/>